<dbReference type="EMBL" id="CAXLJM020000112">
    <property type="protein sequence ID" value="CAL8136762.1"/>
    <property type="molecule type" value="Genomic_DNA"/>
</dbReference>
<feature type="transmembrane region" description="Helical" evidence="1">
    <location>
        <begin position="347"/>
        <end position="368"/>
    </location>
</feature>
<evidence type="ECO:0000313" key="3">
    <source>
        <dbReference type="Proteomes" id="UP001642540"/>
    </source>
</evidence>
<protein>
    <submittedName>
        <fullName evidence="2">Uncharacterized protein</fullName>
    </submittedName>
</protein>
<feature type="transmembrane region" description="Helical" evidence="1">
    <location>
        <begin position="389"/>
        <end position="408"/>
    </location>
</feature>
<keyword evidence="1" id="KW-1133">Transmembrane helix</keyword>
<reference evidence="2 3" key="1">
    <citation type="submission" date="2024-08" db="EMBL/GenBank/DDBJ databases">
        <authorList>
            <person name="Cucini C."/>
            <person name="Frati F."/>
        </authorList>
    </citation>
    <scope>NUCLEOTIDE SEQUENCE [LARGE SCALE GENOMIC DNA]</scope>
</reference>
<evidence type="ECO:0000313" key="2">
    <source>
        <dbReference type="EMBL" id="CAL8136762.1"/>
    </source>
</evidence>
<keyword evidence="3" id="KW-1185">Reference proteome</keyword>
<dbReference type="Proteomes" id="UP001642540">
    <property type="component" value="Unassembled WGS sequence"/>
</dbReference>
<keyword evidence="1" id="KW-0812">Transmembrane</keyword>
<keyword evidence="1" id="KW-0472">Membrane</keyword>
<organism evidence="2 3">
    <name type="scientific">Orchesella dallaii</name>
    <dbReference type="NCBI Taxonomy" id="48710"/>
    <lineage>
        <taxon>Eukaryota</taxon>
        <taxon>Metazoa</taxon>
        <taxon>Ecdysozoa</taxon>
        <taxon>Arthropoda</taxon>
        <taxon>Hexapoda</taxon>
        <taxon>Collembola</taxon>
        <taxon>Entomobryomorpha</taxon>
        <taxon>Entomobryoidea</taxon>
        <taxon>Orchesellidae</taxon>
        <taxon>Orchesellinae</taxon>
        <taxon>Orchesella</taxon>
    </lineage>
</organism>
<proteinExistence type="predicted"/>
<name>A0ABP1RVF8_9HEXA</name>
<gene>
    <name evidence="2" type="ORF">ODALV1_LOCUS26599</name>
</gene>
<comment type="caution">
    <text evidence="2">The sequence shown here is derived from an EMBL/GenBank/DDBJ whole genome shotgun (WGS) entry which is preliminary data.</text>
</comment>
<accession>A0ABP1RVF8</accession>
<sequence length="500" mass="57619">MEGTDMMNFQKSSDCLINIVHSTANNSALPMISFHTGKEFPFSEFQSSLLTQAIFEVESFNLLPVNSDSFLGYDDDYDEYSGIMTNVSLQNGYFRYQRKLMKFCLLFLLLTSSFFDTANSIQKSGYGTSPNVLFLVETTTFSIPSENELLNGFEKNLFQLEGSPFHASIVFYSQSPQIYSIFCYFCPDKFIMVEIPKDQKSILNQLTSSLNEVNSKGYGKTFLIEDKMSQTSESEPCLKYYSNARVRSNLFGEHVNCHISELWELGWTQKLLNLTATVDQAAQNLEYHKWFLHLRLGEGTQQVIPQVIYSRGYILIPYDEPLSAMACLYAKSSRGFFDFTIISAFDWPTWICLLASVLIYGFVFENFWNGIDTLWIFFGISVTRRHKRVGFASILIPFYILNMIYQSLISAESMQPAEFPTLRHLIRDEEYRFWVINKDLVLKFFGTPSNRTKRVGLKKFLGVEVSSPHIYVQGEGADNILTYSRNDFLTFLLQLRDSKR</sequence>
<evidence type="ECO:0000256" key="1">
    <source>
        <dbReference type="SAM" id="Phobius"/>
    </source>
</evidence>